<feature type="domain" description="ATPase BadF/BadG/BcrA/BcrD type" evidence="1">
    <location>
        <begin position="6"/>
        <end position="304"/>
    </location>
</feature>
<dbReference type="RefSeq" id="WP_345634622.1">
    <property type="nucleotide sequence ID" value="NZ_BAABJQ010000020.1"/>
</dbReference>
<dbReference type="PANTHER" id="PTHR43190:SF3">
    <property type="entry name" value="N-ACETYL-D-GLUCOSAMINE KINASE"/>
    <property type="match status" value="1"/>
</dbReference>
<dbReference type="EMBL" id="BAABJQ010000020">
    <property type="protein sequence ID" value="GAA5193745.1"/>
    <property type="molecule type" value="Genomic_DNA"/>
</dbReference>
<dbReference type="Proteomes" id="UP001501570">
    <property type="component" value="Unassembled WGS sequence"/>
</dbReference>
<dbReference type="InterPro" id="IPR043129">
    <property type="entry name" value="ATPase_NBD"/>
</dbReference>
<sequence>MADLVIGADLGGTSTRVALADADGALLATASAGGGNPTSHGADRAAAELGIAVKRALDGFDPRRVRAAVLGVAGAGALDDPGAARLFDEAVGGSGLAVRPDFLSDAEVAYCSATPRPSGTLLLAGTGAKAARVRDRRVQATADGFGWLLGDHGSGFWLGREAVRAVLAAIDGTGPETSLTGTVPGRLLDRPLDRPAYRRRYAVIRAVAARPPVALAGLAVLVAEAEAAGDEVATSICDRAAAHLVRTIGEVREPGERGPLVLNGGVVRSPHSPVGRRVRRLIAERFAGEVLTPADGIAGAVWLAVRAARPQWSEERLAAIHARLTGA</sequence>
<evidence type="ECO:0000313" key="2">
    <source>
        <dbReference type="EMBL" id="GAA5193745.1"/>
    </source>
</evidence>
<reference evidence="3" key="1">
    <citation type="journal article" date="2019" name="Int. J. Syst. Evol. Microbiol.">
        <title>The Global Catalogue of Microorganisms (GCM) 10K type strain sequencing project: providing services to taxonomists for standard genome sequencing and annotation.</title>
        <authorList>
            <consortium name="The Broad Institute Genomics Platform"/>
            <consortium name="The Broad Institute Genome Sequencing Center for Infectious Disease"/>
            <person name="Wu L."/>
            <person name="Ma J."/>
        </authorList>
    </citation>
    <scope>NUCLEOTIDE SEQUENCE [LARGE SCALE GENOMIC DNA]</scope>
    <source>
        <strain evidence="3">JCM 18304</strain>
    </source>
</reference>
<proteinExistence type="predicted"/>
<keyword evidence="3" id="KW-1185">Reference proteome</keyword>
<protein>
    <submittedName>
        <fullName evidence="2">BadF/BadG/BcrA/BcrD ATPase family protein</fullName>
    </submittedName>
</protein>
<organism evidence="2 3">
    <name type="scientific">Rugosimonospora acidiphila</name>
    <dbReference type="NCBI Taxonomy" id="556531"/>
    <lineage>
        <taxon>Bacteria</taxon>
        <taxon>Bacillati</taxon>
        <taxon>Actinomycetota</taxon>
        <taxon>Actinomycetes</taxon>
        <taxon>Micromonosporales</taxon>
        <taxon>Micromonosporaceae</taxon>
        <taxon>Rugosimonospora</taxon>
    </lineage>
</organism>
<accession>A0ABP9SED5</accession>
<dbReference type="SUPFAM" id="SSF53067">
    <property type="entry name" value="Actin-like ATPase domain"/>
    <property type="match status" value="2"/>
</dbReference>
<evidence type="ECO:0000259" key="1">
    <source>
        <dbReference type="Pfam" id="PF01869"/>
    </source>
</evidence>
<name>A0ABP9SED5_9ACTN</name>
<dbReference type="Gene3D" id="3.30.420.40">
    <property type="match status" value="2"/>
</dbReference>
<evidence type="ECO:0000313" key="3">
    <source>
        <dbReference type="Proteomes" id="UP001501570"/>
    </source>
</evidence>
<dbReference type="PANTHER" id="PTHR43190">
    <property type="entry name" value="N-ACETYL-D-GLUCOSAMINE KINASE"/>
    <property type="match status" value="1"/>
</dbReference>
<dbReference type="InterPro" id="IPR002731">
    <property type="entry name" value="ATPase_BadF"/>
</dbReference>
<dbReference type="InterPro" id="IPR052519">
    <property type="entry name" value="Euk-type_GlcNAc_Kinase"/>
</dbReference>
<dbReference type="Pfam" id="PF01869">
    <property type="entry name" value="BcrAD_BadFG"/>
    <property type="match status" value="1"/>
</dbReference>
<comment type="caution">
    <text evidence="2">The sequence shown here is derived from an EMBL/GenBank/DDBJ whole genome shotgun (WGS) entry which is preliminary data.</text>
</comment>
<gene>
    <name evidence="2" type="ORF">GCM10023322_56390</name>
</gene>